<sequence>MTSDEISITLGDVQSLLLRHCRHKSTKTAIPYLTLYCCDNITDPLLVVYEPRIYLIIQGAKTIRIHKRSFHYDENYYLVATVDLPLSGHITRATAEEPYLAACISFDPDEIRDIIARTAARPGLNAPLATSLGLSRVTPDLLALVHRLLRALDAGDHGFMAPLIKQELLYRVLQGDQGHVLHEIANRKSDASRINRALAHMRAHFTGEDTATALHRLAGMGQSTFYRKFQQITGLSPVQYRKRLRLQEARRLILHEDRLAADAGFAVGYESPSHFTRDYKAIYGLPPHRDVARIRAIGVDRYREMNEDVWI</sequence>
<dbReference type="EMBL" id="BAPV01000002">
    <property type="protein sequence ID" value="GBQ83479.1"/>
    <property type="molecule type" value="Genomic_DNA"/>
</dbReference>
<dbReference type="InterPro" id="IPR018060">
    <property type="entry name" value="HTH_AraC"/>
</dbReference>
<dbReference type="Proteomes" id="UP001062776">
    <property type="component" value="Unassembled WGS sequence"/>
</dbReference>
<dbReference type="Pfam" id="PF06719">
    <property type="entry name" value="AraC_N"/>
    <property type="match status" value="1"/>
</dbReference>
<gene>
    <name evidence="4" type="ORF">AA0535_0260</name>
</gene>
<dbReference type="PROSITE" id="PS01124">
    <property type="entry name" value="HTH_ARAC_FAMILY_2"/>
    <property type="match status" value="1"/>
</dbReference>
<evidence type="ECO:0000256" key="1">
    <source>
        <dbReference type="ARBA" id="ARBA00023015"/>
    </source>
</evidence>
<dbReference type="RefSeq" id="WP_264814082.1">
    <property type="nucleotide sequence ID" value="NZ_BAPV01000002.1"/>
</dbReference>
<name>A0ABQ0PWS8_9PROT</name>
<dbReference type="Gene3D" id="1.10.10.60">
    <property type="entry name" value="Homeodomain-like"/>
    <property type="match status" value="2"/>
</dbReference>
<organism evidence="4 5">
    <name type="scientific">Asaia krungthepensis NRIC 0535</name>
    <dbReference type="NCBI Taxonomy" id="1307925"/>
    <lineage>
        <taxon>Bacteria</taxon>
        <taxon>Pseudomonadati</taxon>
        <taxon>Pseudomonadota</taxon>
        <taxon>Alphaproteobacteria</taxon>
        <taxon>Acetobacterales</taxon>
        <taxon>Acetobacteraceae</taxon>
        <taxon>Asaia</taxon>
    </lineage>
</organism>
<protein>
    <submittedName>
        <fullName evidence="4">AraC family transcriptional regulator</fullName>
    </submittedName>
</protein>
<keyword evidence="2" id="KW-0804">Transcription</keyword>
<dbReference type="PANTHER" id="PTHR43436">
    <property type="entry name" value="ARAC-FAMILY TRANSCRIPTIONAL REGULATOR"/>
    <property type="match status" value="1"/>
</dbReference>
<accession>A0ABQ0PWS8</accession>
<keyword evidence="5" id="KW-1185">Reference proteome</keyword>
<comment type="caution">
    <text evidence="4">The sequence shown here is derived from an EMBL/GenBank/DDBJ whole genome shotgun (WGS) entry which is preliminary data.</text>
</comment>
<reference evidence="4" key="1">
    <citation type="submission" date="2013-04" db="EMBL/GenBank/DDBJ databases">
        <title>The genome sequencing project of 58 acetic acid bacteria.</title>
        <authorList>
            <person name="Okamoto-Kainuma A."/>
            <person name="Ishikawa M."/>
            <person name="Umino S."/>
            <person name="Koizumi Y."/>
            <person name="Shiwa Y."/>
            <person name="Yoshikawa H."/>
            <person name="Matsutani M."/>
            <person name="Matsushita K."/>
        </authorList>
    </citation>
    <scope>NUCLEOTIDE SEQUENCE</scope>
    <source>
        <strain evidence="4">NRIC 0535</strain>
    </source>
</reference>
<proteinExistence type="predicted"/>
<evidence type="ECO:0000259" key="3">
    <source>
        <dbReference type="PROSITE" id="PS01124"/>
    </source>
</evidence>
<feature type="domain" description="HTH araC/xylS-type" evidence="3">
    <location>
        <begin position="195"/>
        <end position="293"/>
    </location>
</feature>
<dbReference type="SUPFAM" id="SSF46689">
    <property type="entry name" value="Homeodomain-like"/>
    <property type="match status" value="2"/>
</dbReference>
<keyword evidence="1" id="KW-0805">Transcription regulation</keyword>
<dbReference type="InterPro" id="IPR009057">
    <property type="entry name" value="Homeodomain-like_sf"/>
</dbReference>
<dbReference type="PANTHER" id="PTHR43436:SF1">
    <property type="entry name" value="TRANSCRIPTIONAL REGULATORY PROTEIN"/>
    <property type="match status" value="1"/>
</dbReference>
<dbReference type="SMART" id="SM00342">
    <property type="entry name" value="HTH_ARAC"/>
    <property type="match status" value="1"/>
</dbReference>
<dbReference type="Pfam" id="PF12833">
    <property type="entry name" value="HTH_18"/>
    <property type="match status" value="1"/>
</dbReference>
<dbReference type="InterPro" id="IPR009594">
    <property type="entry name" value="Tscrpt_reg_HTH_AraC_N"/>
</dbReference>
<evidence type="ECO:0000256" key="2">
    <source>
        <dbReference type="ARBA" id="ARBA00023163"/>
    </source>
</evidence>
<evidence type="ECO:0000313" key="5">
    <source>
        <dbReference type="Proteomes" id="UP001062776"/>
    </source>
</evidence>
<evidence type="ECO:0000313" key="4">
    <source>
        <dbReference type="EMBL" id="GBQ83479.1"/>
    </source>
</evidence>